<comment type="caution">
    <text evidence="2">The sequence shown here is derived from an EMBL/GenBank/DDBJ whole genome shotgun (WGS) entry which is preliminary data.</text>
</comment>
<accession>A0ABX0XEZ6</accession>
<sequence>MSADTQIAVKKSATSPITLTPSALEHLTSLRAELGVAEDHFLRIGVRGGGCSGFEYQLGFDLPEEDDKHFSIGGETVLMKPGHALYLLGMEIDWATGLNNRGFTFNNPNATDTCGCGTSFSA</sequence>
<dbReference type="Gene3D" id="2.60.300.12">
    <property type="entry name" value="HesB-like domain"/>
    <property type="match status" value="1"/>
</dbReference>
<dbReference type="InterPro" id="IPR035903">
    <property type="entry name" value="HesB-like_dom_sf"/>
</dbReference>
<dbReference type="SUPFAM" id="SSF89360">
    <property type="entry name" value="HesB-like domain"/>
    <property type="match status" value="1"/>
</dbReference>
<dbReference type="NCBIfam" id="TIGR00049">
    <property type="entry name" value="iron-sulfur cluster assembly accessory protein"/>
    <property type="match status" value="1"/>
</dbReference>
<dbReference type="PROSITE" id="PS01152">
    <property type="entry name" value="HESB"/>
    <property type="match status" value="1"/>
</dbReference>
<organism evidence="2 3">
    <name type="scientific">Neolewinella antarctica</name>
    <dbReference type="NCBI Taxonomy" id="442734"/>
    <lineage>
        <taxon>Bacteria</taxon>
        <taxon>Pseudomonadati</taxon>
        <taxon>Bacteroidota</taxon>
        <taxon>Saprospiria</taxon>
        <taxon>Saprospirales</taxon>
        <taxon>Lewinellaceae</taxon>
        <taxon>Neolewinella</taxon>
    </lineage>
</organism>
<keyword evidence="3" id="KW-1185">Reference proteome</keyword>
<reference evidence="2 3" key="1">
    <citation type="submission" date="2020-03" db="EMBL/GenBank/DDBJ databases">
        <title>Genomic Encyclopedia of Type Strains, Phase IV (KMG-IV): sequencing the most valuable type-strain genomes for metagenomic binning, comparative biology and taxonomic classification.</title>
        <authorList>
            <person name="Goeker M."/>
        </authorList>
    </citation>
    <scope>NUCLEOTIDE SEQUENCE [LARGE SCALE GENOMIC DNA]</scope>
    <source>
        <strain evidence="2 3">DSM 105096</strain>
    </source>
</reference>
<dbReference type="EMBL" id="JAATJH010000007">
    <property type="protein sequence ID" value="NJC27895.1"/>
    <property type="molecule type" value="Genomic_DNA"/>
</dbReference>
<dbReference type="InterPro" id="IPR017870">
    <property type="entry name" value="FeS_cluster_insertion_CS"/>
</dbReference>
<dbReference type="Proteomes" id="UP000770785">
    <property type="component" value="Unassembled WGS sequence"/>
</dbReference>
<dbReference type="Pfam" id="PF01521">
    <property type="entry name" value="Fe-S_biosyn"/>
    <property type="match status" value="1"/>
</dbReference>
<proteinExistence type="predicted"/>
<feature type="domain" description="Core" evidence="1">
    <location>
        <begin position="17"/>
        <end position="117"/>
    </location>
</feature>
<dbReference type="PANTHER" id="PTHR47265:SF1">
    <property type="entry name" value="IRON-SULFUR ASSEMBLY PROTEIN ISCA, CHLOROPLASTIC"/>
    <property type="match status" value="1"/>
</dbReference>
<dbReference type="InterPro" id="IPR031108">
    <property type="entry name" value="IscA_plant_cyanobact"/>
</dbReference>
<gene>
    <name evidence="2" type="ORF">GGR27_003414</name>
</gene>
<name>A0ABX0XEZ6_9BACT</name>
<evidence type="ECO:0000313" key="3">
    <source>
        <dbReference type="Proteomes" id="UP000770785"/>
    </source>
</evidence>
<evidence type="ECO:0000259" key="1">
    <source>
        <dbReference type="Pfam" id="PF01521"/>
    </source>
</evidence>
<dbReference type="RefSeq" id="WP_168039428.1">
    <property type="nucleotide sequence ID" value="NZ_JAATJH010000007.1"/>
</dbReference>
<evidence type="ECO:0000313" key="2">
    <source>
        <dbReference type="EMBL" id="NJC27895.1"/>
    </source>
</evidence>
<dbReference type="InterPro" id="IPR016092">
    <property type="entry name" value="ATAP"/>
</dbReference>
<protein>
    <submittedName>
        <fullName evidence="2">Iron-sulfur cluster assembly protein</fullName>
    </submittedName>
</protein>
<dbReference type="InterPro" id="IPR000361">
    <property type="entry name" value="ATAP_core_dom"/>
</dbReference>
<dbReference type="PANTHER" id="PTHR47265">
    <property type="entry name" value="IRON-SULFUR ASSEMBLY PROTEIN ISCA, CHLOROPLASTIC"/>
    <property type="match status" value="1"/>
</dbReference>